<feature type="domain" description="N-acetyltransferase" evidence="3">
    <location>
        <begin position="4"/>
        <end position="155"/>
    </location>
</feature>
<dbReference type="InterPro" id="IPR016181">
    <property type="entry name" value="Acyl_CoA_acyltransferase"/>
</dbReference>
<keyword evidence="1 4" id="KW-0808">Transferase</keyword>
<dbReference type="PANTHER" id="PTHR43877:SF2">
    <property type="entry name" value="AMINOALKYLPHOSPHONATE N-ACETYLTRANSFERASE-RELATED"/>
    <property type="match status" value="1"/>
</dbReference>
<dbReference type="GO" id="GO:0016747">
    <property type="term" value="F:acyltransferase activity, transferring groups other than amino-acyl groups"/>
    <property type="evidence" value="ECO:0007669"/>
    <property type="project" value="InterPro"/>
</dbReference>
<dbReference type="CDD" id="cd04301">
    <property type="entry name" value="NAT_SF"/>
    <property type="match status" value="1"/>
</dbReference>
<reference evidence="4 5" key="1">
    <citation type="submission" date="2019-06" db="EMBL/GenBank/DDBJ databases">
        <title>Draft genome of Aliikangiella marina GYP-15.</title>
        <authorList>
            <person name="Wang G."/>
        </authorList>
    </citation>
    <scope>NUCLEOTIDE SEQUENCE [LARGE SCALE GENOMIC DNA]</scope>
    <source>
        <strain evidence="4 5">GYP-15</strain>
    </source>
</reference>
<proteinExistence type="predicted"/>
<organism evidence="4 5">
    <name type="scientific">Aliikangiella marina</name>
    <dbReference type="NCBI Taxonomy" id="1712262"/>
    <lineage>
        <taxon>Bacteria</taxon>
        <taxon>Pseudomonadati</taxon>
        <taxon>Pseudomonadota</taxon>
        <taxon>Gammaproteobacteria</taxon>
        <taxon>Oceanospirillales</taxon>
        <taxon>Pleioneaceae</taxon>
        <taxon>Aliikangiella</taxon>
    </lineage>
</organism>
<dbReference type="AlphaFoldDB" id="A0A545T9I0"/>
<name>A0A545T9I0_9GAMM</name>
<dbReference type="InterPro" id="IPR050832">
    <property type="entry name" value="Bact_Acetyltransf"/>
</dbReference>
<dbReference type="PANTHER" id="PTHR43877">
    <property type="entry name" value="AMINOALKYLPHOSPHONATE N-ACETYLTRANSFERASE-RELATED-RELATED"/>
    <property type="match status" value="1"/>
</dbReference>
<evidence type="ECO:0000313" key="4">
    <source>
        <dbReference type="EMBL" id="TQV73866.1"/>
    </source>
</evidence>
<dbReference type="Pfam" id="PF00583">
    <property type="entry name" value="Acetyltransf_1"/>
    <property type="match status" value="1"/>
</dbReference>
<dbReference type="SUPFAM" id="SSF55729">
    <property type="entry name" value="Acyl-CoA N-acyltransferases (Nat)"/>
    <property type="match status" value="1"/>
</dbReference>
<dbReference type="RefSeq" id="WP_142942574.1">
    <property type="nucleotide sequence ID" value="NZ_VIKR01000003.1"/>
</dbReference>
<dbReference type="InterPro" id="IPR000182">
    <property type="entry name" value="GNAT_dom"/>
</dbReference>
<dbReference type="Proteomes" id="UP000317839">
    <property type="component" value="Unassembled WGS sequence"/>
</dbReference>
<dbReference type="OrthoDB" id="1450704at2"/>
<gene>
    <name evidence="4" type="ORF">FLL45_13435</name>
</gene>
<evidence type="ECO:0000256" key="1">
    <source>
        <dbReference type="ARBA" id="ARBA00022679"/>
    </source>
</evidence>
<protein>
    <submittedName>
        <fullName evidence="4">GNAT family N-acetyltransferase</fullName>
    </submittedName>
</protein>
<comment type="caution">
    <text evidence="4">The sequence shown here is derived from an EMBL/GenBank/DDBJ whole genome shotgun (WGS) entry which is preliminary data.</text>
</comment>
<dbReference type="EMBL" id="VIKR01000003">
    <property type="protein sequence ID" value="TQV73866.1"/>
    <property type="molecule type" value="Genomic_DNA"/>
</dbReference>
<accession>A0A545T9I0</accession>
<evidence type="ECO:0000256" key="2">
    <source>
        <dbReference type="ARBA" id="ARBA00023315"/>
    </source>
</evidence>
<keyword evidence="5" id="KW-1185">Reference proteome</keyword>
<evidence type="ECO:0000313" key="5">
    <source>
        <dbReference type="Proteomes" id="UP000317839"/>
    </source>
</evidence>
<dbReference type="PROSITE" id="PS51186">
    <property type="entry name" value="GNAT"/>
    <property type="match status" value="1"/>
</dbReference>
<keyword evidence="2" id="KW-0012">Acyltransferase</keyword>
<sequence>MSKITTRSATLEDLPLLLEFEQGIIAVERAFDETLIPGHINYYDIGEMIESDNAEVLVAIYGSEIVASGYAKLRSSKTYQIYEQHAYLGFMFVKPEYRGKGVNQLILDGLENWAKEKGISEVRLQVYADNSAAIRAYEKAGFKSDVIEMRREIAK</sequence>
<dbReference type="Gene3D" id="3.40.630.30">
    <property type="match status" value="1"/>
</dbReference>
<evidence type="ECO:0000259" key="3">
    <source>
        <dbReference type="PROSITE" id="PS51186"/>
    </source>
</evidence>